<dbReference type="GO" id="GO:0006629">
    <property type="term" value="P:lipid metabolic process"/>
    <property type="evidence" value="ECO:0007669"/>
    <property type="project" value="InterPro"/>
</dbReference>
<evidence type="ECO:0000256" key="1">
    <source>
        <dbReference type="ARBA" id="ARBA00007277"/>
    </source>
</evidence>
<dbReference type="EMBL" id="FOEP01000003">
    <property type="protein sequence ID" value="SEP94592.1"/>
    <property type="molecule type" value="Genomic_DNA"/>
</dbReference>
<comment type="catalytic activity">
    <reaction evidence="6">
        <text>a sn-glycero-3-phosphodiester + H2O = an alcohol + sn-glycerol 3-phosphate + H(+)</text>
        <dbReference type="Rhea" id="RHEA:12969"/>
        <dbReference type="ChEBI" id="CHEBI:15377"/>
        <dbReference type="ChEBI" id="CHEBI:15378"/>
        <dbReference type="ChEBI" id="CHEBI:30879"/>
        <dbReference type="ChEBI" id="CHEBI:57597"/>
        <dbReference type="ChEBI" id="CHEBI:83408"/>
        <dbReference type="EC" id="3.1.4.46"/>
    </reaction>
</comment>
<dbReference type="InterPro" id="IPR030395">
    <property type="entry name" value="GP_PDE_dom"/>
</dbReference>
<name>A0A1H9C0F8_9RHOB</name>
<dbReference type="Proteomes" id="UP000198634">
    <property type="component" value="Unassembled WGS sequence"/>
</dbReference>
<dbReference type="RefSeq" id="WP_425443228.1">
    <property type="nucleotide sequence ID" value="NZ_FOEP01000003.1"/>
</dbReference>
<reference evidence="9 10" key="1">
    <citation type="submission" date="2016-10" db="EMBL/GenBank/DDBJ databases">
        <authorList>
            <person name="de Groot N.N."/>
        </authorList>
    </citation>
    <scope>NUCLEOTIDE SEQUENCE [LARGE SCALE GENOMIC DNA]</scope>
    <source>
        <strain evidence="9 10">DSM 22007</strain>
    </source>
</reference>
<keyword evidence="5" id="KW-0378">Hydrolase</keyword>
<comment type="similarity">
    <text evidence="1">Belongs to the glycerophosphoryl diester phosphodiesterase family.</text>
</comment>
<sequence>MPILKLAATTAFMSLCASAGLAETIHAGPRPLYLVDQMQDGALKDKLEACADQPVKRTMFSIGHRGAPMQFPEHTVESYRAAARMGAGVLECDVTFTKDLELVCRHAQNDLHTTTNILATDLMANCSTPFVAATGGADAKAECRTSDITLAQYQSLSGKMDAANKKATDVAGYMNATAGWRTDLYAADGGEMMTHAESIELFKSLGVKFTPELKSPSVDMPFNGFSQQDYAQKMIDEYKAAGVPGSDVFAQSFNLDDILFWIKAEPEFGKQAVYLVEWHDGFDQQNSATWKEDFAALKAQGVNYLAPSLNMLVTPVEGDIAASAYAKAAKQAGLNLITWSLERSGPLKAGGGWYYKSLTGNINNDGQMYELVDTLAQDVGVVGVFSDWPATVSYYASCMGMN</sequence>
<dbReference type="EC" id="3.1.4.46" evidence="2"/>
<dbReference type="PROSITE" id="PS51704">
    <property type="entry name" value="GP_PDE"/>
    <property type="match status" value="1"/>
</dbReference>
<evidence type="ECO:0000259" key="8">
    <source>
        <dbReference type="PROSITE" id="PS51704"/>
    </source>
</evidence>
<evidence type="ECO:0000313" key="10">
    <source>
        <dbReference type="Proteomes" id="UP000198634"/>
    </source>
</evidence>
<dbReference type="AlphaFoldDB" id="A0A1H9C0F8"/>
<dbReference type="PANTHER" id="PTHR43620">
    <property type="entry name" value="GLYCEROPHOSPHORYL DIESTER PHOSPHODIESTERASE"/>
    <property type="match status" value="1"/>
</dbReference>
<dbReference type="SUPFAM" id="SSF51695">
    <property type="entry name" value="PLC-like phosphodiesterases"/>
    <property type="match status" value="1"/>
</dbReference>
<evidence type="ECO:0000256" key="4">
    <source>
        <dbReference type="ARBA" id="ARBA00022798"/>
    </source>
</evidence>
<feature type="chain" id="PRO_5009300780" description="glycerophosphodiester phosphodiesterase" evidence="7">
    <location>
        <begin position="20"/>
        <end position="402"/>
    </location>
</feature>
<dbReference type="STRING" id="657014.SAMN04488092_10375"/>
<dbReference type="PANTHER" id="PTHR43620:SF7">
    <property type="entry name" value="GLYCEROPHOSPHODIESTER PHOSPHODIESTERASE GDPD5-RELATED"/>
    <property type="match status" value="1"/>
</dbReference>
<gene>
    <name evidence="9" type="ORF">SAMN04488092_10375</name>
</gene>
<protein>
    <recommendedName>
        <fullName evidence="2">glycerophosphodiester phosphodiesterase</fullName>
        <ecNumber evidence="2">3.1.4.46</ecNumber>
    </recommendedName>
</protein>
<dbReference type="GO" id="GO:0008889">
    <property type="term" value="F:glycerophosphodiester phosphodiesterase activity"/>
    <property type="evidence" value="ECO:0007669"/>
    <property type="project" value="UniProtKB-EC"/>
</dbReference>
<dbReference type="Gene3D" id="3.20.20.190">
    <property type="entry name" value="Phosphatidylinositol (PI) phosphodiesterase"/>
    <property type="match status" value="1"/>
</dbReference>
<evidence type="ECO:0000256" key="3">
    <source>
        <dbReference type="ARBA" id="ARBA00022729"/>
    </source>
</evidence>
<dbReference type="InterPro" id="IPR017946">
    <property type="entry name" value="PLC-like_Pdiesterase_TIM-brl"/>
</dbReference>
<evidence type="ECO:0000256" key="6">
    <source>
        <dbReference type="ARBA" id="ARBA00047512"/>
    </source>
</evidence>
<dbReference type="GO" id="GO:0006071">
    <property type="term" value="P:glycerol metabolic process"/>
    <property type="evidence" value="ECO:0007669"/>
    <property type="project" value="UniProtKB-KW"/>
</dbReference>
<proteinExistence type="inferred from homology"/>
<evidence type="ECO:0000256" key="2">
    <source>
        <dbReference type="ARBA" id="ARBA00012247"/>
    </source>
</evidence>
<evidence type="ECO:0000313" key="9">
    <source>
        <dbReference type="EMBL" id="SEP94592.1"/>
    </source>
</evidence>
<keyword evidence="3 7" id="KW-0732">Signal</keyword>
<feature type="signal peptide" evidence="7">
    <location>
        <begin position="1"/>
        <end position="19"/>
    </location>
</feature>
<organism evidence="9 10">
    <name type="scientific">Thalassovita taeanensis</name>
    <dbReference type="NCBI Taxonomy" id="657014"/>
    <lineage>
        <taxon>Bacteria</taxon>
        <taxon>Pseudomonadati</taxon>
        <taxon>Pseudomonadota</taxon>
        <taxon>Alphaproteobacteria</taxon>
        <taxon>Rhodobacterales</taxon>
        <taxon>Roseobacteraceae</taxon>
        <taxon>Thalassovita</taxon>
    </lineage>
</organism>
<accession>A0A1H9C0F8</accession>
<evidence type="ECO:0000256" key="7">
    <source>
        <dbReference type="SAM" id="SignalP"/>
    </source>
</evidence>
<feature type="domain" description="GP-PDE" evidence="8">
    <location>
        <begin position="59"/>
        <end position="379"/>
    </location>
</feature>
<evidence type="ECO:0000256" key="5">
    <source>
        <dbReference type="ARBA" id="ARBA00022801"/>
    </source>
</evidence>
<dbReference type="Pfam" id="PF03009">
    <property type="entry name" value="GDPD"/>
    <property type="match status" value="1"/>
</dbReference>
<keyword evidence="10" id="KW-1185">Reference proteome</keyword>
<keyword evidence="4" id="KW-0319">Glycerol metabolism</keyword>